<accession>A0A085J989</accession>
<organism evidence="1 2">
    <name type="scientific">Tatumella ptyseos ATCC 33301</name>
    <dbReference type="NCBI Taxonomy" id="1005995"/>
    <lineage>
        <taxon>Bacteria</taxon>
        <taxon>Pseudomonadati</taxon>
        <taxon>Pseudomonadota</taxon>
        <taxon>Gammaproteobacteria</taxon>
        <taxon>Enterobacterales</taxon>
        <taxon>Erwiniaceae</taxon>
        <taxon>Tatumella</taxon>
    </lineage>
</organism>
<dbReference type="EMBL" id="JMPR01000054">
    <property type="protein sequence ID" value="KFD17035.1"/>
    <property type="molecule type" value="Genomic_DNA"/>
</dbReference>
<keyword evidence="2" id="KW-1185">Reference proteome</keyword>
<reference evidence="1 2" key="1">
    <citation type="submission" date="2014-05" db="EMBL/GenBank/DDBJ databases">
        <title>ATOL: Assembling a taxonomically balanced genome-scale reconstruction of the evolutionary history of the Enterobacteriaceae.</title>
        <authorList>
            <person name="Plunkett G.III."/>
            <person name="Neeno-Eckwall E.C."/>
            <person name="Glasner J.D."/>
            <person name="Perna N.T."/>
        </authorList>
    </citation>
    <scope>NUCLEOTIDE SEQUENCE [LARGE SCALE GENOMIC DNA]</scope>
    <source>
        <strain evidence="1 2">ATCC 33301</strain>
    </source>
</reference>
<dbReference type="Proteomes" id="UP000028602">
    <property type="component" value="Unassembled WGS sequence"/>
</dbReference>
<comment type="caution">
    <text evidence="1">The sequence shown here is derived from an EMBL/GenBank/DDBJ whole genome shotgun (WGS) entry which is preliminary data.</text>
</comment>
<evidence type="ECO:0000313" key="1">
    <source>
        <dbReference type="EMBL" id="KFD17035.1"/>
    </source>
</evidence>
<proteinExistence type="predicted"/>
<name>A0A085J989_9GAMM</name>
<evidence type="ECO:0000313" key="2">
    <source>
        <dbReference type="Proteomes" id="UP000028602"/>
    </source>
</evidence>
<gene>
    <name evidence="1" type="ORF">GTPT_3309</name>
</gene>
<sequence length="84" mass="9358">MYSVPTLSAVQGIMDPIFPDEGECKVKQYGKQGRHIWRKLSLAIDANRHDIVCAGLSLNNTDTLPGMSTVFCSRRLLIANFFIS</sequence>
<dbReference type="eggNOG" id="COG3039">
    <property type="taxonomic scope" value="Bacteria"/>
</dbReference>
<protein>
    <submittedName>
        <fullName evidence="1">Uncharacterized protein</fullName>
    </submittedName>
</protein>
<dbReference type="AlphaFoldDB" id="A0A085J989"/>